<feature type="transmembrane region" description="Helical" evidence="7">
    <location>
        <begin position="178"/>
        <end position="198"/>
    </location>
</feature>
<dbReference type="STRING" id="297318.BK138_24575"/>
<keyword evidence="5 7" id="KW-1133">Transmembrane helix</keyword>
<feature type="transmembrane region" description="Helical" evidence="7">
    <location>
        <begin position="248"/>
        <end position="265"/>
    </location>
</feature>
<dbReference type="EMBL" id="MRTP01000008">
    <property type="protein sequence ID" value="OMF52002.1"/>
    <property type="molecule type" value="Genomic_DNA"/>
</dbReference>
<evidence type="ECO:0000256" key="6">
    <source>
        <dbReference type="ARBA" id="ARBA00023136"/>
    </source>
</evidence>
<dbReference type="InterPro" id="IPR000620">
    <property type="entry name" value="EamA_dom"/>
</dbReference>
<evidence type="ECO:0000256" key="7">
    <source>
        <dbReference type="SAM" id="Phobius"/>
    </source>
</evidence>
<feature type="domain" description="EamA" evidence="8">
    <location>
        <begin position="150"/>
        <end position="289"/>
    </location>
</feature>
<dbReference type="InterPro" id="IPR037185">
    <property type="entry name" value="EmrE-like"/>
</dbReference>
<evidence type="ECO:0000313" key="9">
    <source>
        <dbReference type="EMBL" id="OMF52002.1"/>
    </source>
</evidence>
<dbReference type="AlphaFoldDB" id="A0A1R1EJT6"/>
<evidence type="ECO:0000256" key="4">
    <source>
        <dbReference type="ARBA" id="ARBA00022692"/>
    </source>
</evidence>
<feature type="transmembrane region" description="Helical" evidence="7">
    <location>
        <begin position="9"/>
        <end position="29"/>
    </location>
</feature>
<comment type="subcellular location">
    <subcellularLocation>
        <location evidence="1">Cell membrane</location>
        <topology evidence="1">Multi-pass membrane protein</topology>
    </subcellularLocation>
</comment>
<name>A0A1R1EJT6_9BACL</name>
<comment type="caution">
    <text evidence="9">The sequence shown here is derived from an EMBL/GenBank/DDBJ whole genome shotgun (WGS) entry which is preliminary data.</text>
</comment>
<reference evidence="9 10" key="1">
    <citation type="submission" date="2016-11" db="EMBL/GenBank/DDBJ databases">
        <title>Paenibacillus species isolates.</title>
        <authorList>
            <person name="Beno S.M."/>
        </authorList>
    </citation>
    <scope>NUCLEOTIDE SEQUENCE [LARGE SCALE GENOMIC DNA]</scope>
    <source>
        <strain evidence="9 10">FSL R5-0378</strain>
    </source>
</reference>
<dbReference type="PANTHER" id="PTHR42920:SF5">
    <property type="entry name" value="EAMA DOMAIN-CONTAINING PROTEIN"/>
    <property type="match status" value="1"/>
</dbReference>
<feature type="transmembrane region" description="Helical" evidence="7">
    <location>
        <begin position="218"/>
        <end position="236"/>
    </location>
</feature>
<evidence type="ECO:0000256" key="1">
    <source>
        <dbReference type="ARBA" id="ARBA00004651"/>
    </source>
</evidence>
<dbReference type="Proteomes" id="UP000187172">
    <property type="component" value="Unassembled WGS sequence"/>
</dbReference>
<protein>
    <submittedName>
        <fullName evidence="9">EamA family transporter</fullName>
    </submittedName>
</protein>
<accession>A0A1R1EJT6</accession>
<sequence length="300" mass="32272">MNRSRIADLSLLIVAMMWGCTFLIVQHAVRVLPPLAFNGIRFLGAAVLLALIITFFYRSQWRDISGKMLLHSCLLGLFLFLGYAFQTVGLLYTTTSNAGFITGLSVVFVPFLALLLLKSPISRYTWISALLAAAGLYLLAFAGTALTLNKGDFLIFLCAVAFALHVAYTGVFAPRYSALPLAAMQMAVVGLLSLLSSLLFEDVGPLTQVADRLLKPEVIWALLVSIGPTSAFAFWIQTVCQKYTNPSRVAVIFAMEPVFAALTGVTFGGEVLGAAAGLGCICIFAGMILAELKSAPREVQ</sequence>
<dbReference type="GO" id="GO:0005886">
    <property type="term" value="C:plasma membrane"/>
    <property type="evidence" value="ECO:0007669"/>
    <property type="project" value="UniProtKB-SubCell"/>
</dbReference>
<gene>
    <name evidence="9" type="ORF">BK138_24575</name>
</gene>
<feature type="transmembrane region" description="Helical" evidence="7">
    <location>
        <begin position="124"/>
        <end position="147"/>
    </location>
</feature>
<dbReference type="InterPro" id="IPR051258">
    <property type="entry name" value="Diverse_Substrate_Transporter"/>
</dbReference>
<feature type="transmembrane region" description="Helical" evidence="7">
    <location>
        <begin position="271"/>
        <end position="290"/>
    </location>
</feature>
<evidence type="ECO:0000256" key="5">
    <source>
        <dbReference type="ARBA" id="ARBA00022989"/>
    </source>
</evidence>
<keyword evidence="10" id="KW-1185">Reference proteome</keyword>
<evidence type="ECO:0000313" key="10">
    <source>
        <dbReference type="Proteomes" id="UP000187172"/>
    </source>
</evidence>
<feature type="transmembrane region" description="Helical" evidence="7">
    <location>
        <begin position="153"/>
        <end position="171"/>
    </location>
</feature>
<proteinExistence type="inferred from homology"/>
<feature type="transmembrane region" description="Helical" evidence="7">
    <location>
        <begin position="35"/>
        <end position="57"/>
    </location>
</feature>
<evidence type="ECO:0000256" key="2">
    <source>
        <dbReference type="ARBA" id="ARBA00007362"/>
    </source>
</evidence>
<dbReference type="RefSeq" id="WP_076173428.1">
    <property type="nucleotide sequence ID" value="NZ_MRTP01000008.1"/>
</dbReference>
<feature type="transmembrane region" description="Helical" evidence="7">
    <location>
        <begin position="98"/>
        <end position="117"/>
    </location>
</feature>
<dbReference type="PANTHER" id="PTHR42920">
    <property type="entry name" value="OS03G0707200 PROTEIN-RELATED"/>
    <property type="match status" value="1"/>
</dbReference>
<evidence type="ECO:0000259" key="8">
    <source>
        <dbReference type="Pfam" id="PF00892"/>
    </source>
</evidence>
<feature type="domain" description="EamA" evidence="8">
    <location>
        <begin position="6"/>
        <end position="140"/>
    </location>
</feature>
<keyword evidence="4 7" id="KW-0812">Transmembrane</keyword>
<evidence type="ECO:0000256" key="3">
    <source>
        <dbReference type="ARBA" id="ARBA00022475"/>
    </source>
</evidence>
<keyword evidence="3" id="KW-1003">Cell membrane</keyword>
<feature type="transmembrane region" description="Helical" evidence="7">
    <location>
        <begin position="69"/>
        <end position="92"/>
    </location>
</feature>
<dbReference type="SUPFAM" id="SSF103481">
    <property type="entry name" value="Multidrug resistance efflux transporter EmrE"/>
    <property type="match status" value="2"/>
</dbReference>
<dbReference type="Pfam" id="PF00892">
    <property type="entry name" value="EamA"/>
    <property type="match status" value="2"/>
</dbReference>
<comment type="similarity">
    <text evidence="2">Belongs to the EamA transporter family.</text>
</comment>
<organism evidence="9 10">
    <name type="scientific">Paenibacillus rhizosphaerae</name>
    <dbReference type="NCBI Taxonomy" id="297318"/>
    <lineage>
        <taxon>Bacteria</taxon>
        <taxon>Bacillati</taxon>
        <taxon>Bacillota</taxon>
        <taxon>Bacilli</taxon>
        <taxon>Bacillales</taxon>
        <taxon>Paenibacillaceae</taxon>
        <taxon>Paenibacillus</taxon>
    </lineage>
</organism>
<keyword evidence="6 7" id="KW-0472">Membrane</keyword>